<organism evidence="2 3">
    <name type="scientific">Rhodococcus jostii</name>
    <dbReference type="NCBI Taxonomy" id="132919"/>
    <lineage>
        <taxon>Bacteria</taxon>
        <taxon>Bacillati</taxon>
        <taxon>Actinomycetota</taxon>
        <taxon>Actinomycetes</taxon>
        <taxon>Mycobacteriales</taxon>
        <taxon>Nocardiaceae</taxon>
        <taxon>Rhodococcus</taxon>
    </lineage>
</organism>
<dbReference type="RefSeq" id="WP_073371006.1">
    <property type="nucleotide sequence ID" value="NZ_FNTL01000004.1"/>
</dbReference>
<feature type="region of interest" description="Disordered" evidence="1">
    <location>
        <begin position="47"/>
        <end position="95"/>
    </location>
</feature>
<evidence type="ECO:0000256" key="1">
    <source>
        <dbReference type="SAM" id="MobiDB-lite"/>
    </source>
</evidence>
<feature type="compositionally biased region" description="Basic and acidic residues" evidence="1">
    <location>
        <begin position="63"/>
        <end position="78"/>
    </location>
</feature>
<evidence type="ECO:0000313" key="2">
    <source>
        <dbReference type="EMBL" id="SEC59935.1"/>
    </source>
</evidence>
<dbReference type="EMBL" id="FNTL01000004">
    <property type="protein sequence ID" value="SEC59935.1"/>
    <property type="molecule type" value="Genomic_DNA"/>
</dbReference>
<dbReference type="AlphaFoldDB" id="A0A1H4TTW4"/>
<gene>
    <name evidence="2" type="ORF">SAMN04490220_2068</name>
</gene>
<reference evidence="3" key="1">
    <citation type="submission" date="2016-10" db="EMBL/GenBank/DDBJ databases">
        <authorList>
            <person name="Varghese N."/>
        </authorList>
    </citation>
    <scope>NUCLEOTIDE SEQUENCE [LARGE SCALE GENOMIC DNA]</scope>
    <source>
        <strain evidence="3">DSM 44719</strain>
    </source>
</reference>
<dbReference type="Proteomes" id="UP000183407">
    <property type="component" value="Unassembled WGS sequence"/>
</dbReference>
<accession>A0A1H4TTW4</accession>
<evidence type="ECO:0000313" key="3">
    <source>
        <dbReference type="Proteomes" id="UP000183407"/>
    </source>
</evidence>
<sequence length="95" mass="10314">MTSTHLHQNTSHTSIASWKRLATAAVATAAFGIIPAGAVATAATPVAAHDIPRNQDNTMPQQRQHDRQRDHRRDRRAETTIGNQILAGGYSSTEM</sequence>
<proteinExistence type="predicted"/>
<protein>
    <submittedName>
        <fullName evidence="2">Uncharacterized protein</fullName>
    </submittedName>
</protein>
<name>A0A1H4TTW4_RHOJO</name>